<proteinExistence type="predicted"/>
<dbReference type="EMBL" id="VNHC01000002">
    <property type="protein sequence ID" value="TVV27506.1"/>
    <property type="molecule type" value="Genomic_DNA"/>
</dbReference>
<accession>A0A9Q8N9B2</accession>
<name>A0A9Q8N9B2_9LACO</name>
<comment type="caution">
    <text evidence="1">The sequence shown here is derived from an EMBL/GenBank/DDBJ whole genome shotgun (WGS) entry which is preliminary data.</text>
</comment>
<dbReference type="AlphaFoldDB" id="A0A9Q8N9B2"/>
<evidence type="ECO:0000313" key="2">
    <source>
        <dbReference type="Proteomes" id="UP000320012"/>
    </source>
</evidence>
<reference evidence="1 2" key="1">
    <citation type="submission" date="2019-07" db="EMBL/GenBank/DDBJ databases">
        <title>Genome sequence of Weissella cibaria GK1.</title>
        <authorList>
            <person name="Choi H.-J."/>
        </authorList>
    </citation>
    <scope>NUCLEOTIDE SEQUENCE [LARGE SCALE GENOMIC DNA]</scope>
    <source>
        <strain evidence="1 2">GK1</strain>
    </source>
</reference>
<evidence type="ECO:0000313" key="1">
    <source>
        <dbReference type="EMBL" id="TVV27506.1"/>
    </source>
</evidence>
<dbReference type="RefSeq" id="WP_145463958.1">
    <property type="nucleotide sequence ID" value="NZ_JABXJP010000006.1"/>
</dbReference>
<protein>
    <submittedName>
        <fullName evidence="1">DUF3800 domain-containing protein</fullName>
    </submittedName>
</protein>
<dbReference type="Proteomes" id="UP000320012">
    <property type="component" value="Unassembled WGS sequence"/>
</dbReference>
<organism evidence="1 2">
    <name type="scientific">Weissella cibaria</name>
    <dbReference type="NCBI Taxonomy" id="137591"/>
    <lineage>
        <taxon>Bacteria</taxon>
        <taxon>Bacillati</taxon>
        <taxon>Bacillota</taxon>
        <taxon>Bacilli</taxon>
        <taxon>Lactobacillales</taxon>
        <taxon>Lactobacillaceae</taxon>
        <taxon>Weissella</taxon>
    </lineage>
</organism>
<sequence>MKYDNYHIFFDEKGPTKTIKPNKQDGYQFNWEGKSSDNVPVYLGIYVGIPEKQVTDINEEYISFEESMRKSIKSLQQVDEIKGKNVLKKGYVPFPKLKDDSLEFTNAFLDFMISRPDIYIHGVIPHKAQVVVQSRLQDWLYWLEDQGAGIVIDNIFYSLVKYLVTDDLKHKFRNILFDEDAQTKKILDVLKKELQDFSERNKNIGNRAGQVNFFNELVRILKKYPVPYSMRQNDTFKYTFDQLTYGLELDLLTLNGTDYGTGKHRLFPDDDAPVDAFKEIEFLSVEDSVKSEDTPGVRMADILAGLIAKILVPLNRDLSRDKADLNNIKKLPKEWFEMTELSLEVIKKLQQLIFTRQYQIIHGIYGDHYIALHSYVDFISQFENVEEIKQQKDIVNEFHNYLVSRLASYFRDILANVEMRHKMGFSSTRKAHETKMLKTW</sequence>
<gene>
    <name evidence="1" type="ORF">FO435_06220</name>
</gene>